<dbReference type="PANTHER" id="PTHR38465:SF1">
    <property type="entry name" value="HTH-TYPE TRANSCRIPTIONAL REGULATOR MJ1563-RELATED"/>
    <property type="match status" value="1"/>
</dbReference>
<name>A0A268P4B0_SHOCL</name>
<proteinExistence type="inferred from homology"/>
<keyword evidence="1 4" id="KW-0805">Transcription regulation</keyword>
<keyword evidence="2 4" id="KW-0238">DNA-binding</keyword>
<dbReference type="InterPro" id="IPR036390">
    <property type="entry name" value="WH_DNA-bd_sf"/>
</dbReference>
<dbReference type="InterPro" id="IPR036388">
    <property type="entry name" value="WH-like_DNA-bd_sf"/>
</dbReference>
<evidence type="ECO:0000256" key="3">
    <source>
        <dbReference type="ARBA" id="ARBA00023163"/>
    </source>
</evidence>
<dbReference type="PANTHER" id="PTHR38465">
    <property type="entry name" value="HTH-TYPE TRANSCRIPTIONAL REGULATOR MJ1563-RELATED"/>
    <property type="match status" value="1"/>
</dbReference>
<keyword evidence="3 4" id="KW-0804">Transcription</keyword>
<dbReference type="PIRSF" id="PIRSF006707">
    <property type="entry name" value="MJ1563"/>
    <property type="match status" value="1"/>
</dbReference>
<comment type="similarity">
    <text evidence="4">Belongs to the GbsR family.</text>
</comment>
<dbReference type="RefSeq" id="WP_063609338.1">
    <property type="nucleotide sequence ID" value="NZ_BOQQ01000005.1"/>
</dbReference>
<dbReference type="Proteomes" id="UP000216207">
    <property type="component" value="Unassembled WGS sequence"/>
</dbReference>
<evidence type="ECO:0000256" key="1">
    <source>
        <dbReference type="ARBA" id="ARBA00023015"/>
    </source>
</evidence>
<sequence length="181" mass="21298">MAQHTLDTIKRMEEQFVDRIAENMRTYGVSTTVGRVLGIIYMNRKPMTLEALSDETGMSKTRMSQVVREMLSLNVAHKVFEKGVRKDLYDVEKDYYQTFISIFVANWQAVIAKNRAVGKRIQNEVRRFMEAEADNLSADEMEQLNHLLKETEQWLHYYKWLDDLVDFFESGDVFHHVPKPD</sequence>
<dbReference type="InterPro" id="IPR052362">
    <property type="entry name" value="HTH-GbsR_regulator"/>
</dbReference>
<comment type="caution">
    <text evidence="5">The sequence shown here is derived from an EMBL/GenBank/DDBJ whole genome shotgun (WGS) entry which is preliminary data.</text>
</comment>
<evidence type="ECO:0000256" key="2">
    <source>
        <dbReference type="ARBA" id="ARBA00023125"/>
    </source>
</evidence>
<evidence type="ECO:0000313" key="6">
    <source>
        <dbReference type="Proteomes" id="UP000216207"/>
    </source>
</evidence>
<reference evidence="5 6" key="1">
    <citation type="submission" date="2017-07" db="EMBL/GenBank/DDBJ databases">
        <title>Isolation and whole genome analysis of endospore-forming bacteria from heroin.</title>
        <authorList>
            <person name="Kalinowski J."/>
            <person name="Ahrens B."/>
            <person name="Al-Dilaimi A."/>
            <person name="Winkler A."/>
            <person name="Wibberg D."/>
            <person name="Schleenbecker U."/>
            <person name="Ruckert C."/>
            <person name="Wolfel R."/>
            <person name="Grass G."/>
        </authorList>
    </citation>
    <scope>NUCLEOTIDE SEQUENCE [LARGE SCALE GENOMIC DNA]</scope>
    <source>
        <strain evidence="5 6">7539</strain>
    </source>
</reference>
<dbReference type="EMBL" id="NPCC01000004">
    <property type="protein sequence ID" value="PAE90583.1"/>
    <property type="molecule type" value="Genomic_DNA"/>
</dbReference>
<organism evidence="5 6">
    <name type="scientific">Shouchella clausii</name>
    <name type="common">Alkalihalobacillus clausii</name>
    <dbReference type="NCBI Taxonomy" id="79880"/>
    <lineage>
        <taxon>Bacteria</taxon>
        <taxon>Bacillati</taxon>
        <taxon>Bacillota</taxon>
        <taxon>Bacilli</taxon>
        <taxon>Bacillales</taxon>
        <taxon>Bacillaceae</taxon>
        <taxon>Shouchella</taxon>
    </lineage>
</organism>
<dbReference type="AlphaFoldDB" id="A0A268P4B0"/>
<evidence type="ECO:0000313" key="5">
    <source>
        <dbReference type="EMBL" id="PAE90583.1"/>
    </source>
</evidence>
<gene>
    <name evidence="5" type="ORF">CHH72_01480</name>
</gene>
<evidence type="ECO:0000256" key="4">
    <source>
        <dbReference type="PIRNR" id="PIRNR006707"/>
    </source>
</evidence>
<dbReference type="SUPFAM" id="SSF46785">
    <property type="entry name" value="Winged helix' DNA-binding domain"/>
    <property type="match status" value="1"/>
</dbReference>
<accession>A0A268P4B0</accession>
<dbReference type="InterPro" id="IPR026282">
    <property type="entry name" value="MJ1563"/>
</dbReference>
<dbReference type="Gene3D" id="1.10.10.10">
    <property type="entry name" value="Winged helix-like DNA-binding domain superfamily/Winged helix DNA-binding domain"/>
    <property type="match status" value="1"/>
</dbReference>
<protein>
    <recommendedName>
        <fullName evidence="4">HTH-type transcriptional regulator</fullName>
    </recommendedName>
</protein>
<dbReference type="GO" id="GO:0003677">
    <property type="term" value="F:DNA binding"/>
    <property type="evidence" value="ECO:0007669"/>
    <property type="project" value="UniProtKB-UniRule"/>
</dbReference>